<dbReference type="PANTHER" id="PTHR43253">
    <property type="entry name" value="TRICORN PROTEASE HOMOLOG 2-RELATED"/>
    <property type="match status" value="1"/>
</dbReference>
<feature type="active site" description="Nucleophile" evidence="8">
    <location>
        <position position="975"/>
    </location>
</feature>
<keyword evidence="13" id="KW-1185">Reference proteome</keyword>
<evidence type="ECO:0000256" key="5">
    <source>
        <dbReference type="ARBA" id="ARBA00022801"/>
    </source>
</evidence>
<dbReference type="InterPro" id="IPR005151">
    <property type="entry name" value="Tail-specific_protease"/>
</dbReference>
<dbReference type="GO" id="GO:0008236">
    <property type="term" value="F:serine-type peptidase activity"/>
    <property type="evidence" value="ECO:0007669"/>
    <property type="project" value="UniProtKB-UniRule"/>
</dbReference>
<evidence type="ECO:0000313" key="12">
    <source>
        <dbReference type="EMBL" id="NNV57273.1"/>
    </source>
</evidence>
<feature type="signal peptide" evidence="10">
    <location>
        <begin position="1"/>
        <end position="20"/>
    </location>
</feature>
<feature type="active site" description="Charge relay system" evidence="8">
    <location>
        <position position="752"/>
    </location>
</feature>
<dbReference type="InterPro" id="IPR029414">
    <property type="entry name" value="Tricorn_PDZ"/>
</dbReference>
<proteinExistence type="inferred from homology"/>
<dbReference type="InterPro" id="IPR029045">
    <property type="entry name" value="ClpP/crotonase-like_dom_sf"/>
</dbReference>
<dbReference type="Pfam" id="PF26549">
    <property type="entry name" value="Tricorn_N"/>
    <property type="match status" value="1"/>
</dbReference>
<keyword evidence="6 7" id="KW-0720">Serine protease</keyword>
<keyword evidence="10" id="KW-0732">Signal</keyword>
<evidence type="ECO:0000256" key="4">
    <source>
        <dbReference type="ARBA" id="ARBA00022670"/>
    </source>
</evidence>
<dbReference type="Gene3D" id="2.130.10.10">
    <property type="entry name" value="YVTN repeat-like/Quinoprotein amine dehydrogenase"/>
    <property type="match status" value="1"/>
</dbReference>
<dbReference type="Pfam" id="PF14684">
    <property type="entry name" value="Tricorn_C1"/>
    <property type="match status" value="1"/>
</dbReference>
<evidence type="ECO:0000256" key="8">
    <source>
        <dbReference type="PIRSR" id="PIRSR036421-1"/>
    </source>
</evidence>
<protein>
    <recommendedName>
        <fullName evidence="7">Tricorn protease homolog</fullName>
        <ecNumber evidence="7">3.4.21.-</ecNumber>
    </recommendedName>
</protein>
<dbReference type="EMBL" id="WHPF01000014">
    <property type="protein sequence ID" value="NNV57273.1"/>
    <property type="molecule type" value="Genomic_DNA"/>
</dbReference>
<dbReference type="SUPFAM" id="SSF69304">
    <property type="entry name" value="Tricorn protease N-terminal domain"/>
    <property type="match status" value="1"/>
</dbReference>
<organism evidence="12 13">
    <name type="scientific">Limnovirga soli</name>
    <dbReference type="NCBI Taxonomy" id="2656915"/>
    <lineage>
        <taxon>Bacteria</taxon>
        <taxon>Pseudomonadati</taxon>
        <taxon>Bacteroidota</taxon>
        <taxon>Chitinophagia</taxon>
        <taxon>Chitinophagales</taxon>
        <taxon>Chitinophagaceae</taxon>
        <taxon>Limnovirga</taxon>
    </lineage>
</organism>
<dbReference type="EC" id="3.4.21.-" evidence="7"/>
<dbReference type="Pfam" id="PF14685">
    <property type="entry name" value="PDZ_Tricorn"/>
    <property type="match status" value="1"/>
</dbReference>
<evidence type="ECO:0000256" key="10">
    <source>
        <dbReference type="SAM" id="SignalP"/>
    </source>
</evidence>
<dbReference type="SUPFAM" id="SSF69322">
    <property type="entry name" value="Tricorn protease domain 2"/>
    <property type="match status" value="1"/>
</dbReference>
<dbReference type="Gene3D" id="3.30.750.44">
    <property type="match status" value="1"/>
</dbReference>
<evidence type="ECO:0000256" key="1">
    <source>
        <dbReference type="ARBA" id="ARBA00004496"/>
    </source>
</evidence>
<feature type="chain" id="PRO_5035212740" description="Tricorn protease homolog" evidence="10">
    <location>
        <begin position="21"/>
        <end position="1093"/>
    </location>
</feature>
<evidence type="ECO:0000256" key="9">
    <source>
        <dbReference type="PIRSR" id="PIRSR036421-3"/>
    </source>
</evidence>
<dbReference type="InterPro" id="IPR028204">
    <property type="entry name" value="Tricorn_C1"/>
</dbReference>
<comment type="caution">
    <text evidence="12">The sequence shown here is derived from an EMBL/GenBank/DDBJ whole genome shotgun (WGS) entry which is preliminary data.</text>
</comment>
<dbReference type="InterPro" id="IPR015943">
    <property type="entry name" value="WD40/YVTN_repeat-like_dom_sf"/>
</dbReference>
<dbReference type="Gene3D" id="2.120.10.60">
    <property type="entry name" value="Tricorn protease N-terminal domain"/>
    <property type="match status" value="1"/>
</dbReference>
<dbReference type="GO" id="GO:0006508">
    <property type="term" value="P:proteolysis"/>
    <property type="evidence" value="ECO:0007669"/>
    <property type="project" value="UniProtKB-UniRule"/>
</dbReference>
<dbReference type="GO" id="GO:0005737">
    <property type="term" value="C:cytoplasm"/>
    <property type="evidence" value="ECO:0007669"/>
    <property type="project" value="UniProtKB-SubCell"/>
</dbReference>
<keyword evidence="4 7" id="KW-0645">Protease</keyword>
<dbReference type="RefSeq" id="WP_171609222.1">
    <property type="nucleotide sequence ID" value="NZ_WHPF01000014.1"/>
</dbReference>
<dbReference type="Gene3D" id="2.30.42.10">
    <property type="match status" value="1"/>
</dbReference>
<dbReference type="InterPro" id="IPR012393">
    <property type="entry name" value="Tricorn_protease"/>
</dbReference>
<sequence length="1093" mass="123542">MLLKHYATLLLSFVCCHVFAQQKGYYRTPCIYQNTVVFTAEGDLWKYDLSSGITARLTTNPGMEKDPIFSTDGKKVIFTGEYEGIPELYDININGGVPRRLTWEFDNSGIHACGYTNNGHILFRTASYSTLPSTQLITLDPVSLVTQPIPLAQASFGTYDENGVLFFTRFPNQGSKTKRYKGGFIEQVWRFDGKQEAICLTADFDGTSTSPMVYKDRVYFISDRDGTMNLWSMTKDGKDLKQHSFSSGWDLQSPSISNANIVYQKGADIWLYDIATGKEKMLDISLLSDFDQRKPKWIKSPVNSISNADISPNGNYAAIISRGRVFVSPAKSDRWVEVTRKSGIRFKEVHFINDKSLALLSDESGEFEVWKVNADGSDTAKQITKNSKTLITYFSVSPDEKHIVYNDKNEVLRIADVATGEVKFTYDSSYGGVFEAGWSPDSRFLNITRSIENSNTQICVLDMQTMQMTPITTTRLNSYAPSWSADSNWLYFVSERNLQTKITSPWGARQPEPIYTETQNIYAIPLVSAATFPFLSTDSWLTDTVFTPAVPATNMATDKKSKKKTPLPPVVKNYNWNQLSKTLYQVPVKSANMGSFAALDGYLYWIDVGHLGNQDGGKLFALKIEESKKYEPVEIAAGVGGFSPSANKKKLLIFFQNQTIAIADANGQKLDMDKAKLELDNWNFVLNPIQDWQQMFDDAWRMMRDYFYDRDMHQVDWVAIKQHYQPLLARVTDRYELDDLIAQMVAELSALHTFVYGGDKRKSPDYIPTGFLGAQLTKTTKGLAITHIFKSDPDYPDFSSPLNKPELKIKEGDIITQVNNVSVLQVNNIAELLANKVNIPVKLSLLNASNQSYEQIVIPFDKRNDYFLRYGEWELERRAKVDSLSQEEIGYIHLQAMSGEDMDAFVKQYYPVFNRKGLIIDVRSNNGGNIDSWVLEKLMRKAWMYWQARSGGPTWNMQYAFNGHMVMLCNQETASDGEAVSEGFRRLGLGKVIGMRTWGGEIWLSGSNRLVDNGIASAAEFGVYGPEGTWLIEGRGVEPDFVVDNLPYETYQGKDAQLQFAVDYLQKQIKANPVIVPKAPPHPNKSFKYPQQQ</sequence>
<evidence type="ECO:0000313" key="13">
    <source>
        <dbReference type="Proteomes" id="UP000598971"/>
    </source>
</evidence>
<evidence type="ECO:0000256" key="6">
    <source>
        <dbReference type="ARBA" id="ARBA00022825"/>
    </source>
</evidence>
<dbReference type="SMART" id="SM00245">
    <property type="entry name" value="TSPc"/>
    <property type="match status" value="1"/>
</dbReference>
<dbReference type="PIRSF" id="PIRSF036421">
    <property type="entry name" value="Tricorn_protease"/>
    <property type="match status" value="1"/>
</dbReference>
<dbReference type="Proteomes" id="UP000598971">
    <property type="component" value="Unassembled WGS sequence"/>
</dbReference>
<comment type="similarity">
    <text evidence="2 7">Belongs to the peptidase S41B family.</text>
</comment>
<dbReference type="InterPro" id="IPR036034">
    <property type="entry name" value="PDZ_sf"/>
</dbReference>
<dbReference type="PANTHER" id="PTHR43253:SF1">
    <property type="entry name" value="TRICORN PROTEASE HOMOLOG 2-RELATED"/>
    <property type="match status" value="1"/>
</dbReference>
<dbReference type="CDD" id="cd07562">
    <property type="entry name" value="Peptidase_S41_TRI"/>
    <property type="match status" value="1"/>
</dbReference>
<feature type="active site" description="Charge relay system" evidence="8">
    <location>
        <position position="1033"/>
    </location>
</feature>
<feature type="domain" description="Tail specific protease" evidence="11">
    <location>
        <begin position="855"/>
        <end position="1044"/>
    </location>
</feature>
<gene>
    <name evidence="12" type="ORF">GD597_17510</name>
</gene>
<evidence type="ECO:0000259" key="11">
    <source>
        <dbReference type="SMART" id="SM00245"/>
    </source>
</evidence>
<evidence type="ECO:0000256" key="7">
    <source>
        <dbReference type="PIRNR" id="PIRNR036421"/>
    </source>
</evidence>
<dbReference type="Pfam" id="PF26550">
    <property type="entry name" value="Tricorn_2nd"/>
    <property type="match status" value="1"/>
</dbReference>
<accession>A0A8J8JUQ4</accession>
<evidence type="ECO:0000256" key="2">
    <source>
        <dbReference type="ARBA" id="ARBA00008524"/>
    </source>
</evidence>
<reference evidence="12" key="1">
    <citation type="submission" date="2019-10" db="EMBL/GenBank/DDBJ databases">
        <title>Draft genome sequence of Panacibacter sp. KCS-6.</title>
        <authorList>
            <person name="Yim K.J."/>
        </authorList>
    </citation>
    <scope>NUCLEOTIDE SEQUENCE</scope>
    <source>
        <strain evidence="12">KCS-6</strain>
    </source>
</reference>
<keyword evidence="5 7" id="KW-0378">Hydrolase</keyword>
<name>A0A8J8JUQ4_9BACT</name>
<dbReference type="SUPFAM" id="SSF50156">
    <property type="entry name" value="PDZ domain-like"/>
    <property type="match status" value="1"/>
</dbReference>
<keyword evidence="3 7" id="KW-0963">Cytoplasm</keyword>
<comment type="subcellular location">
    <subcellularLocation>
        <location evidence="1 7">Cytoplasm</location>
    </subcellularLocation>
</comment>
<dbReference type="SUPFAM" id="SSF52096">
    <property type="entry name" value="ClpP/crotonase"/>
    <property type="match status" value="1"/>
</dbReference>
<feature type="site" description="Transition state stabilizer; via amide nitrogen" evidence="9">
    <location>
        <position position="976"/>
    </location>
</feature>
<dbReference type="AlphaFoldDB" id="A0A8J8JUQ4"/>
<dbReference type="Gene3D" id="3.90.226.10">
    <property type="entry name" value="2-enoyl-CoA Hydratase, Chain A, domain 1"/>
    <property type="match status" value="1"/>
</dbReference>
<dbReference type="Pfam" id="PF03572">
    <property type="entry name" value="Peptidase_S41"/>
    <property type="match status" value="1"/>
</dbReference>
<comment type="function">
    <text evidence="7">Degrades oligopeptides.</text>
</comment>
<evidence type="ECO:0000256" key="3">
    <source>
        <dbReference type="ARBA" id="ARBA00022490"/>
    </source>
</evidence>